<organism evidence="3 4">
    <name type="scientific">Anaplasma platys</name>
    <dbReference type="NCBI Taxonomy" id="949"/>
    <lineage>
        <taxon>Bacteria</taxon>
        <taxon>Pseudomonadati</taxon>
        <taxon>Pseudomonadota</taxon>
        <taxon>Alphaproteobacteria</taxon>
        <taxon>Rickettsiales</taxon>
        <taxon>Anaplasmataceae</taxon>
        <taxon>Anaplasma</taxon>
    </lineage>
</organism>
<evidence type="ECO:0000313" key="3">
    <source>
        <dbReference type="EMBL" id="QJC27177.1"/>
    </source>
</evidence>
<keyword evidence="2" id="KW-1133">Transmembrane helix</keyword>
<accession>A0A858PX64</accession>
<feature type="transmembrane region" description="Helical" evidence="2">
    <location>
        <begin position="64"/>
        <end position="86"/>
    </location>
</feature>
<feature type="transmembrane region" description="Helical" evidence="2">
    <location>
        <begin position="162"/>
        <end position="186"/>
    </location>
</feature>
<name>A0A858PX64_9RICK</name>
<protein>
    <submittedName>
        <fullName evidence="3">Uncharacterized protein</fullName>
    </submittedName>
</protein>
<dbReference type="KEGG" id="aplt:ANPL_00260"/>
<proteinExistence type="predicted"/>
<evidence type="ECO:0000256" key="2">
    <source>
        <dbReference type="SAM" id="Phobius"/>
    </source>
</evidence>
<dbReference type="EMBL" id="CP046391">
    <property type="protein sequence ID" value="QJC27177.1"/>
    <property type="molecule type" value="Genomic_DNA"/>
</dbReference>
<reference evidence="3 4" key="1">
    <citation type="journal article" date="2020" name="Pathogens">
        <title>First Whole Genome Sequence of Anaplasma platys, an Obligate Intracellular Rickettsial Pathogen of Dogs.</title>
        <authorList>
            <person name="Llanes A."/>
            <person name="Rajeev S."/>
        </authorList>
    </citation>
    <scope>NUCLEOTIDE SEQUENCE [LARGE SCALE GENOMIC DNA]</scope>
    <source>
        <strain evidence="3 4">S3</strain>
    </source>
</reference>
<feature type="transmembrane region" description="Helical" evidence="2">
    <location>
        <begin position="29"/>
        <end position="52"/>
    </location>
</feature>
<feature type="region of interest" description="Disordered" evidence="1">
    <location>
        <begin position="194"/>
        <end position="227"/>
    </location>
</feature>
<dbReference type="AlphaFoldDB" id="A0A858PX64"/>
<evidence type="ECO:0000313" key="4">
    <source>
        <dbReference type="Proteomes" id="UP000500930"/>
    </source>
</evidence>
<sequence length="282" mass="29703">MLKLWYTVMQAQTMEIGGVRKTRENELQIVLSLVILAVAIKSLVAVAMYWHGVLAASTVTASQFAIGMALSLAVVIAFAGLVAFACMKHKDVARTAAVRRARSAGLSESELLKLGLYTDPWSKEGNLRVALSTALGGLVASSLIGLGMFWHNVAIAASTVTAIHWIAGVALAVAVVVSLASLVLLAQGQCQELPSHDASPNVRDQHLHTREERNSAERAVNDPNALPSSLSAAATNEEWETLPGTQTPNYSCLGTLAAKPAAIIVTAPDAELCYSAPQPQVG</sequence>
<dbReference type="Proteomes" id="UP000500930">
    <property type="component" value="Chromosome"/>
</dbReference>
<feature type="compositionally biased region" description="Basic and acidic residues" evidence="1">
    <location>
        <begin position="203"/>
        <end position="220"/>
    </location>
</feature>
<gene>
    <name evidence="3" type="ORF">ANPL_00260</name>
</gene>
<evidence type="ECO:0000256" key="1">
    <source>
        <dbReference type="SAM" id="MobiDB-lite"/>
    </source>
</evidence>
<feature type="transmembrane region" description="Helical" evidence="2">
    <location>
        <begin position="129"/>
        <end position="150"/>
    </location>
</feature>
<keyword evidence="2" id="KW-0472">Membrane</keyword>
<keyword evidence="2" id="KW-0812">Transmembrane</keyword>
<keyword evidence="4" id="KW-1185">Reference proteome</keyword>